<feature type="repeat" description="WD" evidence="1">
    <location>
        <begin position="289"/>
        <end position="320"/>
    </location>
</feature>
<dbReference type="PANTHER" id="PTHR44163">
    <property type="entry name" value="U3 SMALL NUCLEOLAR RNA-ASSOCIATED PROTEIN 4 HOMOLOG"/>
    <property type="match status" value="1"/>
</dbReference>
<name>A0ABP0D8A7_9PEZI</name>
<dbReference type="Pfam" id="PF00400">
    <property type="entry name" value="WD40"/>
    <property type="match status" value="1"/>
</dbReference>
<comment type="caution">
    <text evidence="3">The sequence shown here is derived from an EMBL/GenBank/DDBJ whole genome shotgun (WGS) entry which is preliminary data.</text>
</comment>
<dbReference type="Proteomes" id="UP001642502">
    <property type="component" value="Unassembled WGS sequence"/>
</dbReference>
<protein>
    <submittedName>
        <fullName evidence="3">U3 small nucleolar RNA-associated protein</fullName>
    </submittedName>
</protein>
<dbReference type="InterPro" id="IPR046351">
    <property type="entry name" value="UTP4"/>
</dbReference>
<dbReference type="InterPro" id="IPR001680">
    <property type="entry name" value="WD40_rpt"/>
</dbReference>
<feature type="region of interest" description="Disordered" evidence="2">
    <location>
        <begin position="614"/>
        <end position="661"/>
    </location>
</feature>
<feature type="compositionally biased region" description="Basic and acidic residues" evidence="2">
    <location>
        <begin position="840"/>
        <end position="850"/>
    </location>
</feature>
<proteinExistence type="predicted"/>
<organism evidence="3 4">
    <name type="scientific">Sporothrix epigloea</name>
    <dbReference type="NCBI Taxonomy" id="1892477"/>
    <lineage>
        <taxon>Eukaryota</taxon>
        <taxon>Fungi</taxon>
        <taxon>Dikarya</taxon>
        <taxon>Ascomycota</taxon>
        <taxon>Pezizomycotina</taxon>
        <taxon>Sordariomycetes</taxon>
        <taxon>Sordariomycetidae</taxon>
        <taxon>Ophiostomatales</taxon>
        <taxon>Ophiostomataceae</taxon>
        <taxon>Sporothrix</taxon>
    </lineage>
</organism>
<keyword evidence="4" id="KW-1185">Reference proteome</keyword>
<evidence type="ECO:0000313" key="4">
    <source>
        <dbReference type="Proteomes" id="UP001642502"/>
    </source>
</evidence>
<keyword evidence="1" id="KW-0853">WD repeat</keyword>
<dbReference type="SMART" id="SM00320">
    <property type="entry name" value="WD40"/>
    <property type="match status" value="7"/>
</dbReference>
<feature type="compositionally biased region" description="Acidic residues" evidence="2">
    <location>
        <begin position="627"/>
        <end position="642"/>
    </location>
</feature>
<feature type="region of interest" description="Disordered" evidence="2">
    <location>
        <begin position="774"/>
        <end position="915"/>
    </location>
</feature>
<dbReference type="PANTHER" id="PTHR44163:SF1">
    <property type="entry name" value="U3 SMALL NUCLEOLAR RNA-ASSOCIATED PROTEIN 4 HOMOLOG"/>
    <property type="match status" value="1"/>
</dbReference>
<dbReference type="Gene3D" id="2.130.10.10">
    <property type="entry name" value="YVTN repeat-like/Quinoprotein amine dehydrogenase"/>
    <property type="match status" value="3"/>
</dbReference>
<dbReference type="SUPFAM" id="SSF101908">
    <property type="entry name" value="Putative isomerase YbhE"/>
    <property type="match status" value="1"/>
</dbReference>
<evidence type="ECO:0000256" key="1">
    <source>
        <dbReference type="PROSITE-ProRule" id="PRU00221"/>
    </source>
</evidence>
<accession>A0ABP0D8A7</accession>
<dbReference type="EMBL" id="CAWUON010000003">
    <property type="protein sequence ID" value="CAK7263455.1"/>
    <property type="molecule type" value="Genomic_DNA"/>
</dbReference>
<gene>
    <name evidence="3" type="primary">UTP4</name>
    <name evidence="3" type="ORF">SEPCBS119000_000499</name>
</gene>
<feature type="compositionally biased region" description="Basic and acidic residues" evidence="2">
    <location>
        <begin position="897"/>
        <end position="908"/>
    </location>
</feature>
<dbReference type="InterPro" id="IPR036322">
    <property type="entry name" value="WD40_repeat_dom_sf"/>
</dbReference>
<feature type="compositionally biased region" description="Acidic residues" evidence="2">
    <location>
        <begin position="851"/>
        <end position="865"/>
    </location>
</feature>
<sequence length="978" mass="105954">MDIHRCRFVPFKAAAINAVAFSHPHLASDSKYSRGAPARMAIGRANGDIEIWNPMNGSWLQETVIPGGQDRSIEGLAWVVGDDEELDNSNANTTSHGNKGRPIISHGSLRLFSIGYTNTITEWDLEKGSAKRNASGQHGELWCLAAQPKGATVTTQRLVGGTMDGCLALYSTEDDELRFQRLCRMPKKSVKIVSIAFQTRQLAVAGCSDGTIRVFDIRNGSILHAMTMGRDLQAERSVSFADNSKKGGSAKDVIVWSVRCLPNGDIVSGDSTGQICIWDGVTYTQAQRIQSHTQDVLSLATSADGSSIISGGMDRRVVLYREIAGQASRWGKVWHRRYHQHDVKALAAFEARGVSVVVAGGPDATPVVLPLQKSGFEHHRALSHLPQTVPVASAPDARLVICWWERRVEIWAFDSSLQETLSRIGADTSDADVLDRNRRLVGRILINGDANIAAAAISPDGSLVVAATVNEVKAFHLGRASSGEMVISKVAVPSAVATKGASGALISPNGRWLALANGAENHVTVLEVVGADKKEDTNKKVSFCAKPLRLARLRRSIPHHAQFSGLGRYDRRVARMAFSPDSKLLVVGDLAGYIDTWVLRGPDGILDAVSTADGENGEMVDAPNDANDSDASSDEDEVDTDGGSEAAARANKWVRSPSAKQMPKLSSAPMVLSFSADIPGTAAVAGGADGTANSPANDYVLLVITATSRMYAFHPLQARLVQWLRRLAPANLPLEFRNIRDIPKGVLWQGPRLWIYGASFLFMVDTSVEPVAAPDTSAASTDKAGAPTPSADPPKRKRKRGDDTGAGGRMTLPGLVPQRVQMVVDSADGGHSGWVDVDMEDTKDKHRGNDDDADENDSDSDSDAGEADKDAQHTQSQQQPQKPSPRRTRKQQQQQQEEERKQADEQLQKHLQSPQRQLPRWWHTFKYRPILGVVPLAATSAPTALSSPSTGYPSLEVVLIERPTWDMDVPLRYGDDER</sequence>
<reference evidence="3 4" key="1">
    <citation type="submission" date="2024-01" db="EMBL/GenBank/DDBJ databases">
        <authorList>
            <person name="Allen C."/>
            <person name="Tagirdzhanova G."/>
        </authorList>
    </citation>
    <scope>NUCLEOTIDE SEQUENCE [LARGE SCALE GENOMIC DNA]</scope>
    <source>
        <strain evidence="3 4">CBS 119000</strain>
    </source>
</reference>
<dbReference type="InterPro" id="IPR015943">
    <property type="entry name" value="WD40/YVTN_repeat-like_dom_sf"/>
</dbReference>
<evidence type="ECO:0000313" key="3">
    <source>
        <dbReference type="EMBL" id="CAK7263455.1"/>
    </source>
</evidence>
<evidence type="ECO:0000256" key="2">
    <source>
        <dbReference type="SAM" id="MobiDB-lite"/>
    </source>
</evidence>
<dbReference type="SUPFAM" id="SSF50978">
    <property type="entry name" value="WD40 repeat-like"/>
    <property type="match status" value="1"/>
</dbReference>
<dbReference type="PROSITE" id="PS50082">
    <property type="entry name" value="WD_REPEATS_2"/>
    <property type="match status" value="1"/>
</dbReference>